<evidence type="ECO:0000256" key="2">
    <source>
        <dbReference type="ARBA" id="ARBA00009399"/>
    </source>
</evidence>
<dbReference type="Proteomes" id="UP000321533">
    <property type="component" value="Chromosome"/>
</dbReference>
<dbReference type="GO" id="GO:0005886">
    <property type="term" value="C:plasma membrane"/>
    <property type="evidence" value="ECO:0007669"/>
    <property type="project" value="TreeGrafter"/>
</dbReference>
<comment type="subcellular location">
    <subcellularLocation>
        <location evidence="1">Membrane</location>
        <topology evidence="1">Multi-pass membrane protein</topology>
    </subcellularLocation>
</comment>
<evidence type="ECO:0000256" key="6">
    <source>
        <dbReference type="SAM" id="Phobius"/>
    </source>
</evidence>
<evidence type="ECO:0000313" key="8">
    <source>
        <dbReference type="EMBL" id="QEC67134.1"/>
    </source>
</evidence>
<evidence type="ECO:0000313" key="9">
    <source>
        <dbReference type="Proteomes" id="UP000321533"/>
    </source>
</evidence>
<feature type="transmembrane region" description="Helical" evidence="6">
    <location>
        <begin position="79"/>
        <end position="97"/>
    </location>
</feature>
<dbReference type="GO" id="GO:0000271">
    <property type="term" value="P:polysaccharide biosynthetic process"/>
    <property type="evidence" value="ECO:0007669"/>
    <property type="project" value="InterPro"/>
</dbReference>
<dbReference type="AlphaFoldDB" id="A0A5B8V6T3"/>
<accession>A0A5B8V6T3</accession>
<dbReference type="OrthoDB" id="9812049at2"/>
<gene>
    <name evidence="8" type="ORF">FRZ67_07455</name>
</gene>
<keyword evidence="9" id="KW-1185">Reference proteome</keyword>
<dbReference type="RefSeq" id="WP_147188942.1">
    <property type="nucleotide sequence ID" value="NZ_CP042435.1"/>
</dbReference>
<keyword evidence="3 6" id="KW-0812">Transmembrane</keyword>
<feature type="transmembrane region" description="Helical" evidence="6">
    <location>
        <begin position="104"/>
        <end position="126"/>
    </location>
</feature>
<proteinExistence type="inferred from homology"/>
<dbReference type="InterPro" id="IPR007267">
    <property type="entry name" value="GtrA_DPMS_TM"/>
</dbReference>
<protein>
    <submittedName>
        <fullName evidence="8">GtrA family protein</fullName>
    </submittedName>
</protein>
<comment type="similarity">
    <text evidence="2">Belongs to the GtrA family.</text>
</comment>
<keyword evidence="5 6" id="KW-0472">Membrane</keyword>
<feature type="domain" description="GtrA/DPMS transmembrane" evidence="7">
    <location>
        <begin position="14"/>
        <end position="126"/>
    </location>
</feature>
<feature type="transmembrane region" description="Helical" evidence="6">
    <location>
        <begin position="12"/>
        <end position="33"/>
    </location>
</feature>
<keyword evidence="4 6" id="KW-1133">Transmembrane helix</keyword>
<dbReference type="InterPro" id="IPR051401">
    <property type="entry name" value="GtrA_CellWall_Glycosyl"/>
</dbReference>
<dbReference type="PANTHER" id="PTHR38459">
    <property type="entry name" value="PROPHAGE BACTOPRENOL-LINKED GLUCOSE TRANSLOCASE HOMOLOG"/>
    <property type="match status" value="1"/>
</dbReference>
<evidence type="ECO:0000256" key="4">
    <source>
        <dbReference type="ARBA" id="ARBA00022989"/>
    </source>
</evidence>
<dbReference type="PANTHER" id="PTHR38459:SF1">
    <property type="entry name" value="PROPHAGE BACTOPRENOL-LINKED GLUCOSE TRANSLOCASE HOMOLOG"/>
    <property type="match status" value="1"/>
</dbReference>
<evidence type="ECO:0000259" key="7">
    <source>
        <dbReference type="Pfam" id="PF04138"/>
    </source>
</evidence>
<name>A0A5B8V6T3_9BACT</name>
<dbReference type="EMBL" id="CP042435">
    <property type="protein sequence ID" value="QEC67134.1"/>
    <property type="molecule type" value="Genomic_DNA"/>
</dbReference>
<organism evidence="8 9">
    <name type="scientific">Panacibacter ginsenosidivorans</name>
    <dbReference type="NCBI Taxonomy" id="1813871"/>
    <lineage>
        <taxon>Bacteria</taxon>
        <taxon>Pseudomonadati</taxon>
        <taxon>Bacteroidota</taxon>
        <taxon>Chitinophagia</taxon>
        <taxon>Chitinophagales</taxon>
        <taxon>Chitinophagaceae</taxon>
        <taxon>Panacibacter</taxon>
    </lineage>
</organism>
<evidence type="ECO:0000256" key="1">
    <source>
        <dbReference type="ARBA" id="ARBA00004141"/>
    </source>
</evidence>
<dbReference type="Pfam" id="PF04138">
    <property type="entry name" value="GtrA_DPMS_TM"/>
    <property type="match status" value="1"/>
</dbReference>
<feature type="transmembrane region" description="Helical" evidence="6">
    <location>
        <begin position="42"/>
        <end position="59"/>
    </location>
</feature>
<dbReference type="KEGG" id="pgin:FRZ67_07455"/>
<evidence type="ECO:0000256" key="3">
    <source>
        <dbReference type="ARBA" id="ARBA00022692"/>
    </source>
</evidence>
<evidence type="ECO:0000256" key="5">
    <source>
        <dbReference type="ARBA" id="ARBA00023136"/>
    </source>
</evidence>
<sequence>MNEFNLENFYKLIRFGITGLIGMVVDFSTTWLVREKLKWNQYVANSCGFTLAVINNYLINRYWTFHSNQNWLPEFGKFLLFSLIGLLLNNSLLYFFHEKLKVRFYYAKAMAIGCVFIWNFFSNWLYNFH</sequence>
<reference evidence="8 9" key="1">
    <citation type="journal article" date="2016" name="Int. J. Syst. Evol. Microbiol.">
        <title>Panacibacter ginsenosidivorans gen. nov., sp. nov., with ginsenoside converting activity isolated from soil of a ginseng field.</title>
        <authorList>
            <person name="Siddiqi M.Z."/>
            <person name="Muhammad Shafi S."/>
            <person name="Choi K.D."/>
            <person name="Im W.T."/>
        </authorList>
    </citation>
    <scope>NUCLEOTIDE SEQUENCE [LARGE SCALE GENOMIC DNA]</scope>
    <source>
        <strain evidence="8 9">Gsoil1550</strain>
    </source>
</reference>